<dbReference type="Proteomes" id="UP000887579">
    <property type="component" value="Unplaced"/>
</dbReference>
<accession>A0AC34FXR7</accession>
<organism evidence="1 2">
    <name type="scientific">Panagrolaimus sp. ES5</name>
    <dbReference type="NCBI Taxonomy" id="591445"/>
    <lineage>
        <taxon>Eukaryota</taxon>
        <taxon>Metazoa</taxon>
        <taxon>Ecdysozoa</taxon>
        <taxon>Nematoda</taxon>
        <taxon>Chromadorea</taxon>
        <taxon>Rhabditida</taxon>
        <taxon>Tylenchina</taxon>
        <taxon>Panagrolaimomorpha</taxon>
        <taxon>Panagrolaimoidea</taxon>
        <taxon>Panagrolaimidae</taxon>
        <taxon>Panagrolaimus</taxon>
    </lineage>
</organism>
<reference evidence="2" key="1">
    <citation type="submission" date="2022-11" db="UniProtKB">
        <authorList>
            <consortium name="WormBaseParasite"/>
        </authorList>
    </citation>
    <scope>IDENTIFICATION</scope>
</reference>
<name>A0AC34FXR7_9BILA</name>
<evidence type="ECO:0000313" key="1">
    <source>
        <dbReference type="Proteomes" id="UP000887579"/>
    </source>
</evidence>
<protein>
    <submittedName>
        <fullName evidence="2">DDHD domain-containing protein</fullName>
    </submittedName>
</protein>
<dbReference type="WBParaSite" id="ES5_v2.g21980.t1">
    <property type="protein sequence ID" value="ES5_v2.g21980.t1"/>
    <property type="gene ID" value="ES5_v2.g21980"/>
</dbReference>
<sequence length="379" mass="45143">MFWQNETDRWYLLRGEWMHEIKASPSVLYFTNIIQNVEMKSYFQPLPPRYVSKAEAFEVDLVKDNFVFFNSTDANLEDRHIIFVIHGIGHHEGEEKIVKNANSIRNGFIKYTKKFHPTFKMPVIIPVPWRYNLSMDDEKILNSQMLRPEIAKDIGLIFNDVENLFFIGSPLGRFLINKKYTFDQLNQNHWIKNGKLFNILHSDDPVAHRLETVFNNNYKYVAPSELYLNQYFRKAYAKTLKISEEEAFELVLFHNYFISDRKATKLHDSFLTIDYAEYGYKFVDNSVTLNATNIFEANLEFLKHRFSGKQILKDPKIIRDFAITKIPHRYDYTLYKTEYDENGEENTLYIERKFIDWIAALGFAHMSYWDRPEQIKAHL</sequence>
<evidence type="ECO:0000313" key="2">
    <source>
        <dbReference type="WBParaSite" id="ES5_v2.g21980.t1"/>
    </source>
</evidence>
<proteinExistence type="predicted"/>